<dbReference type="Pfam" id="PF01734">
    <property type="entry name" value="Patatin"/>
    <property type="match status" value="1"/>
</dbReference>
<keyword evidence="1 6" id="KW-0378">Hydrolase</keyword>
<dbReference type="PANTHER" id="PTHR24185:SF1">
    <property type="entry name" value="CALCIUM-INDEPENDENT PHOSPHOLIPASE A2-GAMMA"/>
    <property type="match status" value="1"/>
</dbReference>
<evidence type="ECO:0000256" key="2">
    <source>
        <dbReference type="ARBA" id="ARBA00022963"/>
    </source>
</evidence>
<dbReference type="AlphaFoldDB" id="A0AAN6UUZ2"/>
<dbReference type="PROSITE" id="PS51635">
    <property type="entry name" value="PNPLA"/>
    <property type="match status" value="1"/>
</dbReference>
<dbReference type="PANTHER" id="PTHR24185">
    <property type="entry name" value="CALCIUM-INDEPENDENT PHOSPHOLIPASE A2-GAMMA"/>
    <property type="match status" value="1"/>
</dbReference>
<dbReference type="InterPro" id="IPR002641">
    <property type="entry name" value="PNPLA_dom"/>
</dbReference>
<reference evidence="6" key="1">
    <citation type="journal article" date="2023" name="Mol. Phylogenet. Evol.">
        <title>Genome-scale phylogeny and comparative genomics of the fungal order Sordariales.</title>
        <authorList>
            <person name="Hensen N."/>
            <person name="Bonometti L."/>
            <person name="Westerberg I."/>
            <person name="Brannstrom I.O."/>
            <person name="Guillou S."/>
            <person name="Cros-Aarteil S."/>
            <person name="Calhoun S."/>
            <person name="Haridas S."/>
            <person name="Kuo A."/>
            <person name="Mondo S."/>
            <person name="Pangilinan J."/>
            <person name="Riley R."/>
            <person name="LaButti K."/>
            <person name="Andreopoulos B."/>
            <person name="Lipzen A."/>
            <person name="Chen C."/>
            <person name="Yan M."/>
            <person name="Daum C."/>
            <person name="Ng V."/>
            <person name="Clum A."/>
            <person name="Steindorff A."/>
            <person name="Ohm R.A."/>
            <person name="Martin F."/>
            <person name="Silar P."/>
            <person name="Natvig D.O."/>
            <person name="Lalanne C."/>
            <person name="Gautier V."/>
            <person name="Ament-Velasquez S.L."/>
            <person name="Kruys A."/>
            <person name="Hutchinson M.I."/>
            <person name="Powell A.J."/>
            <person name="Barry K."/>
            <person name="Miller A.N."/>
            <person name="Grigoriev I.V."/>
            <person name="Debuchy R."/>
            <person name="Gladieux P."/>
            <person name="Hiltunen Thoren M."/>
            <person name="Johannesson H."/>
        </authorList>
    </citation>
    <scope>NUCLEOTIDE SEQUENCE</scope>
    <source>
        <strain evidence="6">CBS 141.50</strain>
    </source>
</reference>
<dbReference type="EMBL" id="MU853652">
    <property type="protein sequence ID" value="KAK4139712.1"/>
    <property type="molecule type" value="Genomic_DNA"/>
</dbReference>
<dbReference type="GO" id="GO:0016740">
    <property type="term" value="F:transferase activity"/>
    <property type="evidence" value="ECO:0007669"/>
    <property type="project" value="UniProtKB-KW"/>
</dbReference>
<feature type="domain" description="PNPLA" evidence="5">
    <location>
        <begin position="1"/>
        <end position="153"/>
    </location>
</feature>
<dbReference type="InterPro" id="IPR016035">
    <property type="entry name" value="Acyl_Trfase/lysoPLipase"/>
</dbReference>
<comment type="caution">
    <text evidence="4">Lacks conserved residue(s) required for the propagation of feature annotation.</text>
</comment>
<proteinExistence type="predicted"/>
<accession>A0AAN6UUZ2</accession>
<name>A0AAN6UUZ2_9PEZI</name>
<keyword evidence="2" id="KW-0442">Lipid degradation</keyword>
<keyword evidence="3" id="KW-0443">Lipid metabolism</keyword>
<evidence type="ECO:0000256" key="3">
    <source>
        <dbReference type="ARBA" id="ARBA00023098"/>
    </source>
</evidence>
<dbReference type="GeneID" id="87821578"/>
<evidence type="ECO:0000313" key="6">
    <source>
        <dbReference type="EMBL" id="KAK4139712.1"/>
    </source>
</evidence>
<dbReference type="GO" id="GO:0046486">
    <property type="term" value="P:glycerolipid metabolic process"/>
    <property type="evidence" value="ECO:0007669"/>
    <property type="project" value="UniProtKB-ARBA"/>
</dbReference>
<reference evidence="6" key="2">
    <citation type="submission" date="2023-05" db="EMBL/GenBank/DDBJ databases">
        <authorList>
            <consortium name="Lawrence Berkeley National Laboratory"/>
            <person name="Steindorff A."/>
            <person name="Hensen N."/>
            <person name="Bonometti L."/>
            <person name="Westerberg I."/>
            <person name="Brannstrom I.O."/>
            <person name="Guillou S."/>
            <person name="Cros-Aarteil S."/>
            <person name="Calhoun S."/>
            <person name="Haridas S."/>
            <person name="Kuo A."/>
            <person name="Mondo S."/>
            <person name="Pangilinan J."/>
            <person name="Riley R."/>
            <person name="Labutti K."/>
            <person name="Andreopoulos B."/>
            <person name="Lipzen A."/>
            <person name="Chen C."/>
            <person name="Yanf M."/>
            <person name="Daum C."/>
            <person name="Ng V."/>
            <person name="Clum A."/>
            <person name="Ohm R."/>
            <person name="Martin F."/>
            <person name="Silar P."/>
            <person name="Natvig D."/>
            <person name="Lalanne C."/>
            <person name="Gautier V."/>
            <person name="Ament-Velasquez S.L."/>
            <person name="Kruys A."/>
            <person name="Hutchinson M.I."/>
            <person name="Powell A.J."/>
            <person name="Barry K."/>
            <person name="Miller A.N."/>
            <person name="Grigoriev I.V."/>
            <person name="Debuchy R."/>
            <person name="Gladieux P."/>
            <person name="Thoren M.H."/>
            <person name="Johannesson H."/>
        </authorList>
    </citation>
    <scope>NUCLEOTIDE SEQUENCE</scope>
    <source>
        <strain evidence="6">CBS 141.50</strain>
    </source>
</reference>
<feature type="short sequence motif" description="DGA/G" evidence="4">
    <location>
        <begin position="140"/>
        <end position="142"/>
    </location>
</feature>
<dbReference type="GO" id="GO:0016042">
    <property type="term" value="P:lipid catabolic process"/>
    <property type="evidence" value="ECO:0007669"/>
    <property type="project" value="UniProtKB-KW"/>
</dbReference>
<evidence type="ECO:0000313" key="7">
    <source>
        <dbReference type="Proteomes" id="UP001302676"/>
    </source>
</evidence>
<protein>
    <submittedName>
        <fullName evidence="6">Acyl transferase/acyl hydrolase/lysophospholipase</fullName>
    </submittedName>
</protein>
<dbReference type="GO" id="GO:0047499">
    <property type="term" value="F:calcium-independent phospholipase A2 activity"/>
    <property type="evidence" value="ECO:0007669"/>
    <property type="project" value="TreeGrafter"/>
</dbReference>
<dbReference type="GO" id="GO:0016020">
    <property type="term" value="C:membrane"/>
    <property type="evidence" value="ECO:0007669"/>
    <property type="project" value="TreeGrafter"/>
</dbReference>
<dbReference type="GO" id="GO:0019369">
    <property type="term" value="P:arachidonate metabolic process"/>
    <property type="evidence" value="ECO:0007669"/>
    <property type="project" value="TreeGrafter"/>
</dbReference>
<organism evidence="6 7">
    <name type="scientific">Dichotomopilus funicola</name>
    <dbReference type="NCBI Taxonomy" id="1934379"/>
    <lineage>
        <taxon>Eukaryota</taxon>
        <taxon>Fungi</taxon>
        <taxon>Dikarya</taxon>
        <taxon>Ascomycota</taxon>
        <taxon>Pezizomycotina</taxon>
        <taxon>Sordariomycetes</taxon>
        <taxon>Sordariomycetidae</taxon>
        <taxon>Sordariales</taxon>
        <taxon>Chaetomiaceae</taxon>
        <taxon>Dichotomopilus</taxon>
    </lineage>
</organism>
<dbReference type="Proteomes" id="UP001302676">
    <property type="component" value="Unassembled WGS sequence"/>
</dbReference>
<evidence type="ECO:0000256" key="4">
    <source>
        <dbReference type="PROSITE-ProRule" id="PRU01161"/>
    </source>
</evidence>
<keyword evidence="6" id="KW-0808">Transferase</keyword>
<dbReference type="RefSeq" id="XP_062633083.1">
    <property type="nucleotide sequence ID" value="XM_062784965.1"/>
</dbReference>
<evidence type="ECO:0000259" key="5">
    <source>
        <dbReference type="PROSITE" id="PS51635"/>
    </source>
</evidence>
<sequence length="291" mass="32059">MLGRLRMGVTECIDKYLQLSASAFTRKRNKINIMGKGKDLWTMHGKYRSESLVEEFRAAASEAAGDADALLFEPGGLCRVFVCTQSKALNTPVLLRSYTTADSVDGLSTTDVKIWEAARATSAASTFFDPIRIGCQEFVDGATGWNNPVEAVLAEANSIWKDTPSRIQCLVSIGTGKSQFRDFRSNLIEMKRTLVALATEAEETEQRVYRNQKNFGVGGRYFRFNVDRGLEDVVLDEYEKRGDIVTATEAYLDDPRVHALVTDFLQAKSPSVSDLALACVFHAASDVGRGG</sequence>
<keyword evidence="7" id="KW-1185">Reference proteome</keyword>
<dbReference type="Gene3D" id="3.40.1090.10">
    <property type="entry name" value="Cytosolic phospholipase A2 catalytic domain"/>
    <property type="match status" value="1"/>
</dbReference>
<evidence type="ECO:0000256" key="1">
    <source>
        <dbReference type="ARBA" id="ARBA00022801"/>
    </source>
</evidence>
<comment type="caution">
    <text evidence="6">The sequence shown here is derived from an EMBL/GenBank/DDBJ whole genome shotgun (WGS) entry which is preliminary data.</text>
</comment>
<dbReference type="SUPFAM" id="SSF52151">
    <property type="entry name" value="FabD/lysophospholipase-like"/>
    <property type="match status" value="1"/>
</dbReference>
<gene>
    <name evidence="6" type="ORF">C8A04DRAFT_40502</name>
</gene>